<evidence type="ECO:0000313" key="3">
    <source>
        <dbReference type="Proteomes" id="UP001221898"/>
    </source>
</evidence>
<name>A0AAD7S2Y9_9TELE</name>
<proteinExistence type="predicted"/>
<dbReference type="EMBL" id="JAINUG010000120">
    <property type="protein sequence ID" value="KAJ8394984.1"/>
    <property type="molecule type" value="Genomic_DNA"/>
</dbReference>
<feature type="chain" id="PRO_5042007625" evidence="1">
    <location>
        <begin position="22"/>
        <end position="79"/>
    </location>
</feature>
<evidence type="ECO:0000313" key="2">
    <source>
        <dbReference type="EMBL" id="KAJ8394984.1"/>
    </source>
</evidence>
<accession>A0AAD7S2Y9</accession>
<organism evidence="2 3">
    <name type="scientific">Aldrovandia affinis</name>
    <dbReference type="NCBI Taxonomy" id="143900"/>
    <lineage>
        <taxon>Eukaryota</taxon>
        <taxon>Metazoa</taxon>
        <taxon>Chordata</taxon>
        <taxon>Craniata</taxon>
        <taxon>Vertebrata</taxon>
        <taxon>Euteleostomi</taxon>
        <taxon>Actinopterygii</taxon>
        <taxon>Neopterygii</taxon>
        <taxon>Teleostei</taxon>
        <taxon>Notacanthiformes</taxon>
        <taxon>Halosauridae</taxon>
        <taxon>Aldrovandia</taxon>
    </lineage>
</organism>
<feature type="signal peptide" evidence="1">
    <location>
        <begin position="1"/>
        <end position="21"/>
    </location>
</feature>
<sequence length="79" mass="8667">MGRGDTGGFEKVLMLLDLTLGVKLISLLRGQVRNGVIPRPAAGPKEQVCNSEGLVSADEREEKQQVFHFTAHHPQTQTQ</sequence>
<gene>
    <name evidence="2" type="ORF">AAFF_G00039350</name>
</gene>
<dbReference type="AlphaFoldDB" id="A0AAD7S2Y9"/>
<dbReference type="Proteomes" id="UP001221898">
    <property type="component" value="Unassembled WGS sequence"/>
</dbReference>
<comment type="caution">
    <text evidence="2">The sequence shown here is derived from an EMBL/GenBank/DDBJ whole genome shotgun (WGS) entry which is preliminary data.</text>
</comment>
<evidence type="ECO:0000256" key="1">
    <source>
        <dbReference type="SAM" id="SignalP"/>
    </source>
</evidence>
<keyword evidence="1" id="KW-0732">Signal</keyword>
<protein>
    <submittedName>
        <fullName evidence="2">Uncharacterized protein</fullName>
    </submittedName>
</protein>
<keyword evidence="3" id="KW-1185">Reference proteome</keyword>
<reference evidence="2" key="1">
    <citation type="journal article" date="2023" name="Science">
        <title>Genome structures resolve the early diversification of teleost fishes.</title>
        <authorList>
            <person name="Parey E."/>
            <person name="Louis A."/>
            <person name="Montfort J."/>
            <person name="Bouchez O."/>
            <person name="Roques C."/>
            <person name="Iampietro C."/>
            <person name="Lluch J."/>
            <person name="Castinel A."/>
            <person name="Donnadieu C."/>
            <person name="Desvignes T."/>
            <person name="Floi Bucao C."/>
            <person name="Jouanno E."/>
            <person name="Wen M."/>
            <person name="Mejri S."/>
            <person name="Dirks R."/>
            <person name="Jansen H."/>
            <person name="Henkel C."/>
            <person name="Chen W.J."/>
            <person name="Zahm M."/>
            <person name="Cabau C."/>
            <person name="Klopp C."/>
            <person name="Thompson A.W."/>
            <person name="Robinson-Rechavi M."/>
            <person name="Braasch I."/>
            <person name="Lecointre G."/>
            <person name="Bobe J."/>
            <person name="Postlethwait J.H."/>
            <person name="Berthelot C."/>
            <person name="Roest Crollius H."/>
            <person name="Guiguen Y."/>
        </authorList>
    </citation>
    <scope>NUCLEOTIDE SEQUENCE</scope>
    <source>
        <strain evidence="2">NC1722</strain>
    </source>
</reference>